<evidence type="ECO:0000256" key="1">
    <source>
        <dbReference type="SAM" id="SignalP"/>
    </source>
</evidence>
<accession>A0A9D1MSK5</accession>
<gene>
    <name evidence="2" type="ORF">IAC63_04155</name>
</gene>
<dbReference type="AlphaFoldDB" id="A0A9D1MSK5"/>
<evidence type="ECO:0000313" key="2">
    <source>
        <dbReference type="EMBL" id="HIU65800.1"/>
    </source>
</evidence>
<proteinExistence type="predicted"/>
<dbReference type="EMBL" id="DVNO01000036">
    <property type="protein sequence ID" value="HIU65800.1"/>
    <property type="molecule type" value="Genomic_DNA"/>
</dbReference>
<name>A0A9D1MSK5_9PROT</name>
<evidence type="ECO:0000313" key="3">
    <source>
        <dbReference type="Proteomes" id="UP000824142"/>
    </source>
</evidence>
<organism evidence="2 3">
    <name type="scientific">Candidatus Enterousia avicola</name>
    <dbReference type="NCBI Taxonomy" id="2840787"/>
    <lineage>
        <taxon>Bacteria</taxon>
        <taxon>Pseudomonadati</taxon>
        <taxon>Pseudomonadota</taxon>
        <taxon>Alphaproteobacteria</taxon>
        <taxon>Candidatus Enterousia</taxon>
    </lineage>
</organism>
<dbReference type="Proteomes" id="UP000824142">
    <property type="component" value="Unassembled WGS sequence"/>
</dbReference>
<reference evidence="2" key="1">
    <citation type="submission" date="2020-10" db="EMBL/GenBank/DDBJ databases">
        <authorList>
            <person name="Gilroy R."/>
        </authorList>
    </citation>
    <scope>NUCLEOTIDE SEQUENCE</scope>
    <source>
        <strain evidence="2">CHK136-897</strain>
    </source>
</reference>
<feature type="chain" id="PRO_5038431942" evidence="1">
    <location>
        <begin position="23"/>
        <end position="401"/>
    </location>
</feature>
<keyword evidence="1" id="KW-0732">Signal</keyword>
<comment type="caution">
    <text evidence="2">The sequence shown here is derived from an EMBL/GenBank/DDBJ whole genome shotgun (WGS) entry which is preliminary data.</text>
</comment>
<protein>
    <submittedName>
        <fullName evidence="2">Uncharacterized protein</fullName>
    </submittedName>
</protein>
<reference evidence="2" key="2">
    <citation type="journal article" date="2021" name="PeerJ">
        <title>Extensive microbial diversity within the chicken gut microbiome revealed by metagenomics and culture.</title>
        <authorList>
            <person name="Gilroy R."/>
            <person name="Ravi A."/>
            <person name="Getino M."/>
            <person name="Pursley I."/>
            <person name="Horton D.L."/>
            <person name="Alikhan N.F."/>
            <person name="Baker D."/>
            <person name="Gharbi K."/>
            <person name="Hall N."/>
            <person name="Watson M."/>
            <person name="Adriaenssens E.M."/>
            <person name="Foster-Nyarko E."/>
            <person name="Jarju S."/>
            <person name="Secka A."/>
            <person name="Antonio M."/>
            <person name="Oren A."/>
            <person name="Chaudhuri R.R."/>
            <person name="La Ragione R."/>
            <person name="Hildebrand F."/>
            <person name="Pallen M.J."/>
        </authorList>
    </citation>
    <scope>NUCLEOTIDE SEQUENCE</scope>
    <source>
        <strain evidence="2">CHK136-897</strain>
    </source>
</reference>
<feature type="signal peptide" evidence="1">
    <location>
        <begin position="1"/>
        <end position="22"/>
    </location>
</feature>
<sequence length="401" mass="44868">MKKSFSLFAVFAVLFGALPVMAATNSGTRAASSVDLTSGPAVRERTQVNYEKYTTRSTTKTYDQADAKNIYYTQPADRSSLYKQYDSGNAAATVRTTRSETYRTELKRKYYLAHPFFQPTKGKFGSVTDLSYNTNSYDIFLTPVADAWISDPNGKWDATQFSIKEDFSYGITDRLSILAMARFDVSDYKFDWAVAPDDSMDDSGLNLLGLGLQWRFVDTADWIATASAYYQYQQDISNNIVLDLKAGYKVSSSTIYGLVRGWYLNFEGNSYGNGINGVTEEGVNSTFFMAYNTDAKNTFYAEGGLGVFSVLDEDWTLNVEAVLGNYDWHNQASLKAAIGWQPNDWFALNLYGKMAVWDSADGKDLTFWQTDAVDGVFRQMGTAHIDNYSEASVGLQAIFMF</sequence>